<dbReference type="Proteomes" id="UP000236333">
    <property type="component" value="Unassembled WGS sequence"/>
</dbReference>
<gene>
    <name evidence="2" type="ORF">TSOC_008271</name>
</gene>
<feature type="compositionally biased region" description="Basic and acidic residues" evidence="1">
    <location>
        <begin position="382"/>
        <end position="397"/>
    </location>
</feature>
<evidence type="ECO:0000256" key="1">
    <source>
        <dbReference type="SAM" id="MobiDB-lite"/>
    </source>
</evidence>
<feature type="compositionally biased region" description="Low complexity" evidence="1">
    <location>
        <begin position="400"/>
        <end position="411"/>
    </location>
</feature>
<comment type="caution">
    <text evidence="2">The sequence shown here is derived from an EMBL/GenBank/DDBJ whole genome shotgun (WGS) entry which is preliminary data.</text>
</comment>
<dbReference type="InterPro" id="IPR008266">
    <property type="entry name" value="Tyr_kinase_AS"/>
</dbReference>
<dbReference type="PANTHER" id="PTHR37171">
    <property type="entry name" value="SERINE/THREONINE-PROTEIN KINASE YRZF-RELATED"/>
    <property type="match status" value="1"/>
</dbReference>
<reference evidence="2 3" key="1">
    <citation type="journal article" date="2017" name="Mol. Biol. Evol.">
        <title>The 4-celled Tetrabaena socialis nuclear genome reveals the essential components for genetic control of cell number at the origin of multicellularity in the volvocine lineage.</title>
        <authorList>
            <person name="Featherston J."/>
            <person name="Arakaki Y."/>
            <person name="Hanschen E.R."/>
            <person name="Ferris P.J."/>
            <person name="Michod R.E."/>
            <person name="Olson B.J.S.C."/>
            <person name="Nozaki H."/>
            <person name="Durand P.M."/>
        </authorList>
    </citation>
    <scope>NUCLEOTIDE SEQUENCE [LARGE SCALE GENOMIC DNA]</scope>
    <source>
        <strain evidence="2 3">NIES-571</strain>
    </source>
</reference>
<name>A0A2J7ZYU3_9CHLO</name>
<dbReference type="EMBL" id="PGGS01000305">
    <property type="protein sequence ID" value="PNH05437.1"/>
    <property type="molecule type" value="Genomic_DNA"/>
</dbReference>
<dbReference type="InterPro" id="IPR052396">
    <property type="entry name" value="Meiotic_Drive_Suppr_Kinase"/>
</dbReference>
<evidence type="ECO:0000313" key="2">
    <source>
        <dbReference type="EMBL" id="PNH05437.1"/>
    </source>
</evidence>
<dbReference type="PANTHER" id="PTHR37171:SF1">
    <property type="entry name" value="SERINE_THREONINE-PROTEIN KINASE YRZF-RELATED"/>
    <property type="match status" value="1"/>
</dbReference>
<dbReference type="SUPFAM" id="SSF56112">
    <property type="entry name" value="Protein kinase-like (PK-like)"/>
    <property type="match status" value="1"/>
</dbReference>
<dbReference type="InterPro" id="IPR011009">
    <property type="entry name" value="Kinase-like_dom_sf"/>
</dbReference>
<keyword evidence="3" id="KW-1185">Reference proteome</keyword>
<dbReference type="PROSITE" id="PS00109">
    <property type="entry name" value="PROTEIN_KINASE_TYR"/>
    <property type="match status" value="1"/>
</dbReference>
<dbReference type="OrthoDB" id="551749at2759"/>
<feature type="region of interest" description="Disordered" evidence="1">
    <location>
        <begin position="347"/>
        <end position="429"/>
    </location>
</feature>
<evidence type="ECO:0008006" key="4">
    <source>
        <dbReference type="Google" id="ProtNLM"/>
    </source>
</evidence>
<protein>
    <recommendedName>
        <fullName evidence="4">Protein kinase domain-containing protein</fullName>
    </recommendedName>
</protein>
<proteinExistence type="predicted"/>
<accession>A0A2J7ZYU3</accession>
<dbReference type="AlphaFoldDB" id="A0A2J7ZYU3"/>
<feature type="compositionally biased region" description="Gly residues" evidence="1">
    <location>
        <begin position="363"/>
        <end position="375"/>
    </location>
</feature>
<sequence>MFLALPLPDTVVVSTISTTPSSCASQQVYSPDTLREWGKYEPLGAVGGSSSSQQGPRTVLEAIVEHQDTADILSLTRFPLTHKLYRNEESVVIKFDAAVLTHVGTLAAALPLPGAKEASWVPQASLQLLLQEAVLERGAIDNTSQPWPGWAEQTSTRGRLLQPSVRSNPSGREQQAGAGAKWLLPDFALAISGAQPLQTVDGGGPATTNAQAGCSAASPSGEQQLHYICVGEAKRVAKLMETDAQPIALLEAWNNEQHPHHEAARAIIAQLFTYLQLSQSCYGFITCYLATWLAFCPSDDRRTMYITEPILSTTGHKPGAGSSAATTTGGISWMQYEAIKNAHLKVAPYPPGEPSRGAASTSGGSGGRTGGGGGRCSSDGGDDTRDAGARTGSDSDYHCPSGSHSSPGTSGKRQRRHGKELAAASRPPPCSSIELHRRLCNGSAGLVVVGAFGGAPAIIKLLGPDDEGLAAYQAEARAYGRLRQLQGEVVPYMLAAGHAASGVHFIAVSRLPGTLLSEAARPLPAGVVQAAVSALQRLQSTCPGFLHGDVRLQNMLLLPPGPSGGVATCMVIDFGRARLDGTEEEQRKEMRGLEQMLQWH</sequence>
<dbReference type="GO" id="GO:0004672">
    <property type="term" value="F:protein kinase activity"/>
    <property type="evidence" value="ECO:0007669"/>
    <property type="project" value="InterPro"/>
</dbReference>
<evidence type="ECO:0000313" key="3">
    <source>
        <dbReference type="Proteomes" id="UP000236333"/>
    </source>
</evidence>
<organism evidence="2 3">
    <name type="scientific">Tetrabaena socialis</name>
    <dbReference type="NCBI Taxonomy" id="47790"/>
    <lineage>
        <taxon>Eukaryota</taxon>
        <taxon>Viridiplantae</taxon>
        <taxon>Chlorophyta</taxon>
        <taxon>core chlorophytes</taxon>
        <taxon>Chlorophyceae</taxon>
        <taxon>CS clade</taxon>
        <taxon>Chlamydomonadales</taxon>
        <taxon>Tetrabaenaceae</taxon>
        <taxon>Tetrabaena</taxon>
    </lineage>
</organism>